<accession>A0A5J4S993</accession>
<dbReference type="EMBL" id="SNRY01000309">
    <property type="protein sequence ID" value="KAA6342709.1"/>
    <property type="molecule type" value="Genomic_DNA"/>
</dbReference>
<dbReference type="SUPFAM" id="SSF101386">
    <property type="entry name" value="all-alpha NTP pyrophosphatases"/>
    <property type="match status" value="1"/>
</dbReference>
<name>A0A5J4S993_9ZZZZ</name>
<sequence>MTLEEAQKQVDYWIKTHGVRYFNELTNMAILTEEVGELAKVIARVYGEQSFKEGEENNLADELADVLWILLCIANQTGTDLTEAFKKNIEKKTKRDSKRHINNEKLHNNGNK</sequence>
<evidence type="ECO:0000259" key="2">
    <source>
        <dbReference type="Pfam" id="PF03819"/>
    </source>
</evidence>
<proteinExistence type="predicted"/>
<dbReference type="Pfam" id="PF03819">
    <property type="entry name" value="MazG"/>
    <property type="match status" value="1"/>
</dbReference>
<feature type="region of interest" description="Disordered" evidence="1">
    <location>
        <begin position="92"/>
        <end position="112"/>
    </location>
</feature>
<gene>
    <name evidence="3" type="ORF">EZS27_009547</name>
</gene>
<reference evidence="3" key="1">
    <citation type="submission" date="2019-03" db="EMBL/GenBank/DDBJ databases">
        <title>Single cell metagenomics reveals metabolic interactions within the superorganism composed of flagellate Streblomastix strix and complex community of Bacteroidetes bacteria on its surface.</title>
        <authorList>
            <person name="Treitli S.C."/>
            <person name="Kolisko M."/>
            <person name="Husnik F."/>
            <person name="Keeling P."/>
            <person name="Hampl V."/>
        </authorList>
    </citation>
    <scope>NUCLEOTIDE SEQUENCE</scope>
    <source>
        <strain evidence="3">STM</strain>
    </source>
</reference>
<dbReference type="InterPro" id="IPR047046">
    <property type="entry name" value="YpjD/YvdC"/>
</dbReference>
<evidence type="ECO:0000256" key="1">
    <source>
        <dbReference type="SAM" id="MobiDB-lite"/>
    </source>
</evidence>
<dbReference type="AlphaFoldDB" id="A0A5J4S993"/>
<feature type="domain" description="NTP pyrophosphohydrolase MazG-like" evidence="2">
    <location>
        <begin position="23"/>
        <end position="99"/>
    </location>
</feature>
<protein>
    <recommendedName>
        <fullName evidence="2">NTP pyrophosphohydrolase MazG-like domain-containing protein</fullName>
    </recommendedName>
</protein>
<comment type="caution">
    <text evidence="3">The sequence shown here is derived from an EMBL/GenBank/DDBJ whole genome shotgun (WGS) entry which is preliminary data.</text>
</comment>
<organism evidence="3">
    <name type="scientific">termite gut metagenome</name>
    <dbReference type="NCBI Taxonomy" id="433724"/>
    <lineage>
        <taxon>unclassified sequences</taxon>
        <taxon>metagenomes</taxon>
        <taxon>organismal metagenomes</taxon>
    </lineage>
</organism>
<dbReference type="InterPro" id="IPR004518">
    <property type="entry name" value="MazG-like_dom"/>
</dbReference>
<dbReference type="PANTHER" id="PTHR42692:SF1">
    <property type="entry name" value="NUCLEOTIDE PYROPHOSPHOHYDROLASE"/>
    <property type="match status" value="1"/>
</dbReference>
<dbReference type="PIRSF" id="PIRSF029904">
    <property type="entry name" value="UCP029904_pph"/>
    <property type="match status" value="1"/>
</dbReference>
<dbReference type="PANTHER" id="PTHR42692">
    <property type="entry name" value="NUCLEOTIDE PYROPHOSPHOHYDROLASE"/>
    <property type="match status" value="1"/>
</dbReference>
<dbReference type="InterPro" id="IPR012359">
    <property type="entry name" value="MazG-related_YpjD"/>
</dbReference>
<evidence type="ECO:0000313" key="3">
    <source>
        <dbReference type="EMBL" id="KAA6342709.1"/>
    </source>
</evidence>
<dbReference type="Gene3D" id="1.10.287.1080">
    <property type="entry name" value="MazG-like"/>
    <property type="match status" value="1"/>
</dbReference>
<dbReference type="CDD" id="cd11531">
    <property type="entry name" value="NTP-PPase_BsYpjD"/>
    <property type="match status" value="1"/>
</dbReference>